<evidence type="ECO:0000256" key="7">
    <source>
        <dbReference type="ARBA" id="ARBA00022958"/>
    </source>
</evidence>
<keyword evidence="6" id="KW-0521">NADP</keyword>
<dbReference type="PANTHER" id="PTHR43150">
    <property type="entry name" value="HYPERKINETIC, ISOFORM M"/>
    <property type="match status" value="1"/>
</dbReference>
<dbReference type="InterPro" id="IPR005983">
    <property type="entry name" value="K_chnl_volt-dep_bsu_KCNAB"/>
</dbReference>
<comment type="subcellular location">
    <subcellularLocation>
        <location evidence="1">Cytoplasm</location>
    </subcellularLocation>
</comment>
<comment type="similarity">
    <text evidence="2">Belongs to the shaker potassium channel beta subunit family.</text>
</comment>
<evidence type="ECO:0000313" key="12">
    <source>
        <dbReference type="Proteomes" id="UP000789572"/>
    </source>
</evidence>
<dbReference type="OrthoDB" id="1720422at2759"/>
<reference evidence="11" key="1">
    <citation type="submission" date="2021-06" db="EMBL/GenBank/DDBJ databases">
        <authorList>
            <person name="Kallberg Y."/>
            <person name="Tangrot J."/>
            <person name="Rosling A."/>
        </authorList>
    </citation>
    <scope>NUCLEOTIDE SEQUENCE</scope>
    <source>
        <strain evidence="11">IA702</strain>
    </source>
</reference>
<dbReference type="InterPro" id="IPR005399">
    <property type="entry name" value="K_chnl_volt-dep_bsu_KCNAB-rel"/>
</dbReference>
<dbReference type="NCBIfam" id="TIGR01293">
    <property type="entry name" value="Kv_beta"/>
    <property type="match status" value="1"/>
</dbReference>
<evidence type="ECO:0000256" key="6">
    <source>
        <dbReference type="ARBA" id="ARBA00022857"/>
    </source>
</evidence>
<evidence type="ECO:0000256" key="9">
    <source>
        <dbReference type="ARBA" id="ARBA00023065"/>
    </source>
</evidence>
<dbReference type="PRINTS" id="PR01577">
    <property type="entry name" value="KCNABCHANNEL"/>
</dbReference>
<dbReference type="CDD" id="cd19143">
    <property type="entry name" value="AKR_AKR6C1_2"/>
    <property type="match status" value="1"/>
</dbReference>
<dbReference type="Gene3D" id="3.20.20.100">
    <property type="entry name" value="NADP-dependent oxidoreductase domain"/>
    <property type="match status" value="1"/>
</dbReference>
<dbReference type="Pfam" id="PF00248">
    <property type="entry name" value="Aldo_ket_red"/>
    <property type="match status" value="1"/>
</dbReference>
<evidence type="ECO:0000256" key="5">
    <source>
        <dbReference type="ARBA" id="ARBA00022538"/>
    </source>
</evidence>
<evidence type="ECO:0000256" key="1">
    <source>
        <dbReference type="ARBA" id="ARBA00004496"/>
    </source>
</evidence>
<protein>
    <submittedName>
        <fullName evidence="11">11031_t:CDS:1</fullName>
    </submittedName>
</protein>
<keyword evidence="8" id="KW-0560">Oxidoreductase</keyword>
<dbReference type="Proteomes" id="UP000789572">
    <property type="component" value="Unassembled WGS sequence"/>
</dbReference>
<keyword evidence="4" id="KW-0963">Cytoplasm</keyword>
<sequence length="335" mass="38115">MEYRYLGHSGLKVSTLSLGGWVTFGAQVPLETTIKCMQAAFDHGINYFDTAEVYASGNCEIDMGQAIRHLKWKRSDFVISTKVFWGGQGPNDRGLSRKHVVEGLRASLQRLGLDYVDIVYAHRYDPDTPMEEVVRAFNFVIEQGKAFYWGTSEWPAAQIVEAHTVARYLNLIPPLLEQTQYNMFHRDRFEVEYHTLFKEYRMGGAVWSPLASGTLTGKHNNGICPGSRLDIADNRVMTMLKEKWLSEEGRQQMKKINRLQIIAQKLNATLAQVCLAWLIRQPNVSTVIMGVSKPEQLEENMGALRIAPLLTPEIFAEIELILENKPVLPFSYRDS</sequence>
<dbReference type="AlphaFoldDB" id="A0A9N9B816"/>
<keyword evidence="12" id="KW-1185">Reference proteome</keyword>
<keyword evidence="3" id="KW-0813">Transport</keyword>
<dbReference type="InterPro" id="IPR023210">
    <property type="entry name" value="NADP_OxRdtase_dom"/>
</dbReference>
<evidence type="ECO:0000256" key="4">
    <source>
        <dbReference type="ARBA" id="ARBA00022490"/>
    </source>
</evidence>
<dbReference type="GO" id="GO:0005737">
    <property type="term" value="C:cytoplasm"/>
    <property type="evidence" value="ECO:0007669"/>
    <property type="project" value="UniProtKB-SubCell"/>
</dbReference>
<organism evidence="11 12">
    <name type="scientific">Paraglomus occultum</name>
    <dbReference type="NCBI Taxonomy" id="144539"/>
    <lineage>
        <taxon>Eukaryota</taxon>
        <taxon>Fungi</taxon>
        <taxon>Fungi incertae sedis</taxon>
        <taxon>Mucoromycota</taxon>
        <taxon>Glomeromycotina</taxon>
        <taxon>Glomeromycetes</taxon>
        <taxon>Paraglomerales</taxon>
        <taxon>Paraglomeraceae</taxon>
        <taxon>Paraglomus</taxon>
    </lineage>
</organism>
<evidence type="ECO:0000259" key="10">
    <source>
        <dbReference type="Pfam" id="PF00248"/>
    </source>
</evidence>
<comment type="caution">
    <text evidence="11">The sequence shown here is derived from an EMBL/GenBank/DDBJ whole genome shotgun (WGS) entry which is preliminary data.</text>
</comment>
<keyword evidence="7" id="KW-0630">Potassium</keyword>
<evidence type="ECO:0000256" key="2">
    <source>
        <dbReference type="ARBA" id="ARBA00006515"/>
    </source>
</evidence>
<proteinExistence type="inferred from homology"/>
<feature type="domain" description="NADP-dependent oxidoreductase" evidence="10">
    <location>
        <begin position="16"/>
        <end position="320"/>
    </location>
</feature>
<evidence type="ECO:0000256" key="8">
    <source>
        <dbReference type="ARBA" id="ARBA00023002"/>
    </source>
</evidence>
<name>A0A9N9B816_9GLOM</name>
<dbReference type="GO" id="GO:0016491">
    <property type="term" value="F:oxidoreductase activity"/>
    <property type="evidence" value="ECO:0007669"/>
    <property type="project" value="UniProtKB-KW"/>
</dbReference>
<dbReference type="PANTHER" id="PTHR43150:SF2">
    <property type="entry name" value="HYPERKINETIC, ISOFORM M"/>
    <property type="match status" value="1"/>
</dbReference>
<dbReference type="InterPro" id="IPR036812">
    <property type="entry name" value="NAD(P)_OxRdtase_dom_sf"/>
</dbReference>
<accession>A0A9N9B816</accession>
<keyword evidence="9" id="KW-0406">Ion transport</keyword>
<dbReference type="GO" id="GO:0005249">
    <property type="term" value="F:voltage-gated potassium channel activity"/>
    <property type="evidence" value="ECO:0007669"/>
    <property type="project" value="InterPro"/>
</dbReference>
<evidence type="ECO:0000256" key="3">
    <source>
        <dbReference type="ARBA" id="ARBA00022448"/>
    </source>
</evidence>
<gene>
    <name evidence="11" type="ORF">POCULU_LOCUS5248</name>
</gene>
<evidence type="ECO:0000313" key="11">
    <source>
        <dbReference type="EMBL" id="CAG8555642.1"/>
    </source>
</evidence>
<dbReference type="EMBL" id="CAJVPJ010000774">
    <property type="protein sequence ID" value="CAG8555642.1"/>
    <property type="molecule type" value="Genomic_DNA"/>
</dbReference>
<dbReference type="SUPFAM" id="SSF51430">
    <property type="entry name" value="NAD(P)-linked oxidoreductase"/>
    <property type="match status" value="1"/>
</dbReference>
<keyword evidence="5" id="KW-0633">Potassium transport</keyword>